<evidence type="ECO:0000256" key="3">
    <source>
        <dbReference type="ARBA" id="ARBA00022989"/>
    </source>
</evidence>
<evidence type="ECO:0000313" key="7">
    <source>
        <dbReference type="Proteomes" id="UP000199223"/>
    </source>
</evidence>
<accession>A0A1H7D3F1</accession>
<gene>
    <name evidence="6" type="ORF">SAMN04488058_1432</name>
</gene>
<dbReference type="STRING" id="856736.SAMN04488058_1432"/>
<feature type="transmembrane region" description="Helical" evidence="5">
    <location>
        <begin position="71"/>
        <end position="87"/>
    </location>
</feature>
<keyword evidence="7" id="KW-1185">Reference proteome</keyword>
<feature type="transmembrane region" description="Helical" evidence="5">
    <location>
        <begin position="99"/>
        <end position="120"/>
    </location>
</feature>
<dbReference type="AlphaFoldDB" id="A0A1H7D3F1"/>
<name>A0A1H7D3F1_9DEIO</name>
<dbReference type="GO" id="GO:0005886">
    <property type="term" value="C:plasma membrane"/>
    <property type="evidence" value="ECO:0007669"/>
    <property type="project" value="TreeGrafter"/>
</dbReference>
<proteinExistence type="predicted"/>
<protein>
    <submittedName>
        <fullName evidence="6">Biotin transport system permease protein</fullName>
    </submittedName>
</protein>
<evidence type="ECO:0000256" key="4">
    <source>
        <dbReference type="ARBA" id="ARBA00023136"/>
    </source>
</evidence>
<keyword evidence="3 5" id="KW-1133">Transmembrane helix</keyword>
<dbReference type="Pfam" id="PF02361">
    <property type="entry name" value="CbiQ"/>
    <property type="match status" value="1"/>
</dbReference>
<dbReference type="RefSeq" id="WP_092265871.1">
    <property type="nucleotide sequence ID" value="NZ_FNZA01000043.1"/>
</dbReference>
<evidence type="ECO:0000256" key="2">
    <source>
        <dbReference type="ARBA" id="ARBA00022692"/>
    </source>
</evidence>
<evidence type="ECO:0000256" key="1">
    <source>
        <dbReference type="ARBA" id="ARBA00004141"/>
    </source>
</evidence>
<dbReference type="OrthoDB" id="5868344at2"/>
<dbReference type="Proteomes" id="UP000199223">
    <property type="component" value="Unassembled WGS sequence"/>
</dbReference>
<evidence type="ECO:0000313" key="6">
    <source>
        <dbReference type="EMBL" id="SEJ93640.1"/>
    </source>
</evidence>
<dbReference type="PANTHER" id="PTHR33514:SF13">
    <property type="entry name" value="PROTEIN ABCI12, CHLOROPLASTIC"/>
    <property type="match status" value="1"/>
</dbReference>
<dbReference type="PANTHER" id="PTHR33514">
    <property type="entry name" value="PROTEIN ABCI12, CHLOROPLASTIC"/>
    <property type="match status" value="1"/>
</dbReference>
<keyword evidence="2 5" id="KW-0812">Transmembrane</keyword>
<evidence type="ECO:0000256" key="5">
    <source>
        <dbReference type="SAM" id="Phobius"/>
    </source>
</evidence>
<organism evidence="6 7">
    <name type="scientific">Deinococcus reticulitermitis</name>
    <dbReference type="NCBI Taxonomy" id="856736"/>
    <lineage>
        <taxon>Bacteria</taxon>
        <taxon>Thermotogati</taxon>
        <taxon>Deinococcota</taxon>
        <taxon>Deinococci</taxon>
        <taxon>Deinococcales</taxon>
        <taxon>Deinococcaceae</taxon>
        <taxon>Deinococcus</taxon>
    </lineage>
</organism>
<dbReference type="EMBL" id="FNZA01000043">
    <property type="protein sequence ID" value="SEJ93640.1"/>
    <property type="molecule type" value="Genomic_DNA"/>
</dbReference>
<keyword evidence="4 5" id="KW-0472">Membrane</keyword>
<reference evidence="7" key="1">
    <citation type="submission" date="2016-10" db="EMBL/GenBank/DDBJ databases">
        <authorList>
            <person name="Varghese N."/>
            <person name="Submissions S."/>
        </authorList>
    </citation>
    <scope>NUCLEOTIDE SEQUENCE [LARGE SCALE GENOMIC DNA]</scope>
    <source>
        <strain evidence="7">CGMCC 1.10218</strain>
    </source>
</reference>
<dbReference type="InterPro" id="IPR003339">
    <property type="entry name" value="ABC/ECF_trnsptr_transmembrane"/>
</dbReference>
<feature type="transmembrane region" description="Helical" evidence="5">
    <location>
        <begin position="40"/>
        <end position="59"/>
    </location>
</feature>
<dbReference type="CDD" id="cd16914">
    <property type="entry name" value="EcfT"/>
    <property type="match status" value="1"/>
</dbReference>
<comment type="subcellular location">
    <subcellularLocation>
        <location evidence="1">Membrane</location>
        <topology evidence="1">Multi-pass membrane protein</topology>
    </subcellularLocation>
</comment>
<sequence length="199" mass="21310">MTGLGLYVPRESALHRAPAGIKLLGLMAASVGVLMTGDPWVLGALLTGVLGLYAAARLGWRTSWGQLRPPLGFLLLLFAVQGLLTTWDQATVTALRFALMVLLASLVTLTTRASALLAALERALRPLARFGVHPARVSLAFSLTLRFIPVITQTVNEVRDAQRARGTENSLFALAVPVIVRTLKLADDVADAIDARSFD</sequence>